<feature type="domain" description="Lipase" evidence="7">
    <location>
        <begin position="247"/>
        <end position="349"/>
    </location>
</feature>
<dbReference type="InterPro" id="IPR000734">
    <property type="entry name" value="TAG_lipase"/>
</dbReference>
<feature type="region of interest" description="Disordered" evidence="5">
    <location>
        <begin position="86"/>
        <end position="132"/>
    </location>
</feature>
<dbReference type="Pfam" id="PF00151">
    <property type="entry name" value="Lipase"/>
    <property type="match status" value="2"/>
</dbReference>
<keyword evidence="6" id="KW-0732">Signal</keyword>
<feature type="region of interest" description="Disordered" evidence="5">
    <location>
        <begin position="352"/>
        <end position="401"/>
    </location>
</feature>
<feature type="compositionally biased region" description="Acidic residues" evidence="5">
    <location>
        <begin position="363"/>
        <end position="388"/>
    </location>
</feature>
<feature type="region of interest" description="Disordered" evidence="5">
    <location>
        <begin position="736"/>
        <end position="806"/>
    </location>
</feature>
<feature type="region of interest" description="Disordered" evidence="5">
    <location>
        <begin position="947"/>
        <end position="985"/>
    </location>
</feature>
<dbReference type="GO" id="GO:0016042">
    <property type="term" value="P:lipid catabolic process"/>
    <property type="evidence" value="ECO:0007669"/>
    <property type="project" value="TreeGrafter"/>
</dbReference>
<evidence type="ECO:0000313" key="9">
    <source>
        <dbReference type="Proteomes" id="UP000075880"/>
    </source>
</evidence>
<evidence type="ECO:0000256" key="6">
    <source>
        <dbReference type="SAM" id="SignalP"/>
    </source>
</evidence>
<dbReference type="GO" id="GO:0005615">
    <property type="term" value="C:extracellular space"/>
    <property type="evidence" value="ECO:0007669"/>
    <property type="project" value="TreeGrafter"/>
</dbReference>
<dbReference type="Gene3D" id="3.40.50.1820">
    <property type="entry name" value="alpha/beta hydrolase"/>
    <property type="match status" value="1"/>
</dbReference>
<dbReference type="GO" id="GO:0016298">
    <property type="term" value="F:lipase activity"/>
    <property type="evidence" value="ECO:0007669"/>
    <property type="project" value="InterPro"/>
</dbReference>
<organism evidence="8 9">
    <name type="scientific">Anopheles atroparvus</name>
    <name type="common">European mosquito</name>
    <dbReference type="NCBI Taxonomy" id="41427"/>
    <lineage>
        <taxon>Eukaryota</taxon>
        <taxon>Metazoa</taxon>
        <taxon>Ecdysozoa</taxon>
        <taxon>Arthropoda</taxon>
        <taxon>Hexapoda</taxon>
        <taxon>Insecta</taxon>
        <taxon>Pterygota</taxon>
        <taxon>Neoptera</taxon>
        <taxon>Endopterygota</taxon>
        <taxon>Diptera</taxon>
        <taxon>Nematocera</taxon>
        <taxon>Culicoidea</taxon>
        <taxon>Culicidae</taxon>
        <taxon>Anophelinae</taxon>
        <taxon>Anopheles</taxon>
    </lineage>
</organism>
<feature type="signal peptide" evidence="6">
    <location>
        <begin position="1"/>
        <end position="23"/>
    </location>
</feature>
<feature type="chain" id="PRO_5042587374" description="Lipase domain-containing protein" evidence="6">
    <location>
        <begin position="24"/>
        <end position="1075"/>
    </location>
</feature>
<feature type="compositionally biased region" description="Acidic residues" evidence="5">
    <location>
        <begin position="754"/>
        <end position="764"/>
    </location>
</feature>
<reference evidence="8" key="1">
    <citation type="submission" date="2024-04" db="UniProtKB">
        <authorList>
            <consortium name="EnsemblMetazoa"/>
        </authorList>
    </citation>
    <scope>IDENTIFICATION</scope>
    <source>
        <strain evidence="8">EBRO</strain>
    </source>
</reference>
<evidence type="ECO:0000256" key="5">
    <source>
        <dbReference type="SAM" id="MobiDB-lite"/>
    </source>
</evidence>
<protein>
    <recommendedName>
        <fullName evidence="7">Lipase domain-containing protein</fullName>
    </recommendedName>
</protein>
<proteinExistence type="inferred from homology"/>
<evidence type="ECO:0000256" key="2">
    <source>
        <dbReference type="ARBA" id="ARBA00010701"/>
    </source>
</evidence>
<evidence type="ECO:0000313" key="8">
    <source>
        <dbReference type="EnsemblMetazoa" id="ENSAATROPP015702"/>
    </source>
</evidence>
<dbReference type="SUPFAM" id="SSF53474">
    <property type="entry name" value="alpha/beta-Hydrolases"/>
    <property type="match status" value="1"/>
</dbReference>
<feature type="compositionally biased region" description="Low complexity" evidence="5">
    <location>
        <begin position="961"/>
        <end position="976"/>
    </location>
</feature>
<evidence type="ECO:0000256" key="4">
    <source>
        <dbReference type="RuleBase" id="RU004262"/>
    </source>
</evidence>
<keyword evidence="9" id="KW-1185">Reference proteome</keyword>
<evidence type="ECO:0000256" key="1">
    <source>
        <dbReference type="ARBA" id="ARBA00004613"/>
    </source>
</evidence>
<feature type="compositionally biased region" description="Basic and acidic residues" evidence="5">
    <location>
        <begin position="742"/>
        <end position="753"/>
    </location>
</feature>
<sequence length="1075" mass="115453">MLLAVTCRMALVCTLLLLGTALCTLETELPRERLKPVKKSPPSFGGEVSAAHIRDAFELAREREQVLAAQASIADWRKSLRKHGITPGHQEEEASLAGEPSDGQRPHRRRKKRAEHAGNEVYGKDGLGTVRPHGGKHNGTVALEGPDPDDVDDAEASVVCYGPLGCFHETDHLPEMLPSSPAEVNTRFLVYTTTHRSEKPLIEFSYEELVVAGFGAAYWSNGTNDTVSIPVSSGISSSLLKTFGDLSDRTVRVIVHGFGANCGLVWIYEMRTALMAVENCTVICVDWENGAKLPNYVRAAANTRLVGRQLALLLRLLRTHNGLRLSRVHLIGFSLGSHVAGFAGAEFSTASAVPASRRPSGDPTDDIEDDEEADDGVEDDEGGDDDGGVGESGQPEAPAASAELWRITGLDPAGPLFEAQPPEVRLDASDARYVDVIHSNGENLILGGLGSWQPMGTVDYYPNGGRVQHGCTNLFVGAVTDIIWAPPTTVEGRSLCNHRRAYKFFIDSVAPRCHFPAFPCESYDKFATGECFECGTGQGRNGTRSACGHMGYYATSREVGGYGQLYLRTRDEEPYCANQFRLRLRNAPDELPLRTVGRFELTLEGGDTGNGIGDGGGGGAGAGEEGRGPVTLITFNETFHLDETREDREFHAGQWLTTILVPHPALGHRPRALTITYRPYRGGWWQRSSVGKQLWRIGPILLTADDQKTYGACDTLTLQADVPVRLELAQIQLTPRTAAAARDQRGNDPHDHADEDDDDDDDDVGDCRVIEPLPARRPPKQPEIGATDGTSGASGGGPKSSIDELVQPGRHDHFSWTPVAISIPRQTHSDDGPQHQQPHVNEKRSFSASSALDAPSEAAHPGGDGQQSRARDAAVNLPLDGTLAGTSSASATTARTSTTSTITTGPGGGAQTVQLFPSRLVSFFERAERYARRTWDALFNSNVTASDAPESATMNSVAPETITTTSTTTSASTSTIGALHSPSVPRTADRKIAGHHANEESTGTSPSSSSTEIRIALPTFRPLARTAAEGSVGSGRQHYTRFIPLVYEEEKSQLAPARPLPSANVRKGLGEAAMA</sequence>
<name>A0AAG5DWI6_ANOAO</name>
<dbReference type="PRINTS" id="PR00821">
    <property type="entry name" value="TAGLIPASE"/>
</dbReference>
<dbReference type="InterPro" id="IPR033906">
    <property type="entry name" value="Lipase_N"/>
</dbReference>
<evidence type="ECO:0000259" key="7">
    <source>
        <dbReference type="Pfam" id="PF00151"/>
    </source>
</evidence>
<dbReference type="EnsemblMetazoa" id="ENSAATROPT017754">
    <property type="protein sequence ID" value="ENSAATROPP015702"/>
    <property type="gene ID" value="ENSAATROPG014498"/>
</dbReference>
<dbReference type="CDD" id="cd00707">
    <property type="entry name" value="Pancreat_lipase_like"/>
    <property type="match status" value="1"/>
</dbReference>
<feature type="domain" description="Lipase" evidence="7">
    <location>
        <begin position="403"/>
        <end position="575"/>
    </location>
</feature>
<dbReference type="PANTHER" id="PTHR11610">
    <property type="entry name" value="LIPASE"/>
    <property type="match status" value="1"/>
</dbReference>
<comment type="similarity">
    <text evidence="2 4">Belongs to the AB hydrolase superfamily. Lipase family.</text>
</comment>
<accession>A0AAG5DWI6</accession>
<dbReference type="InterPro" id="IPR029058">
    <property type="entry name" value="AB_hydrolase_fold"/>
</dbReference>
<dbReference type="InterPro" id="IPR013818">
    <property type="entry name" value="Lipase"/>
</dbReference>
<feature type="region of interest" description="Disordered" evidence="5">
    <location>
        <begin position="824"/>
        <end position="910"/>
    </location>
</feature>
<keyword evidence="3" id="KW-0964">Secreted</keyword>
<feature type="region of interest" description="Disordered" evidence="5">
    <location>
        <begin position="1051"/>
        <end position="1075"/>
    </location>
</feature>
<dbReference type="PANTHER" id="PTHR11610:SF186">
    <property type="entry name" value="FI22312P1"/>
    <property type="match status" value="1"/>
</dbReference>
<comment type="subcellular location">
    <subcellularLocation>
        <location evidence="1">Secreted</location>
    </subcellularLocation>
</comment>
<dbReference type="AlphaFoldDB" id="A0AAG5DWI6"/>
<evidence type="ECO:0000256" key="3">
    <source>
        <dbReference type="ARBA" id="ARBA00022525"/>
    </source>
</evidence>
<feature type="compositionally biased region" description="Low complexity" evidence="5">
    <location>
        <begin position="881"/>
        <end position="904"/>
    </location>
</feature>
<dbReference type="Proteomes" id="UP000075880">
    <property type="component" value="Unassembled WGS sequence"/>
</dbReference>